<accession>M7C5E9</accession>
<dbReference type="Proteomes" id="UP000031443">
    <property type="component" value="Unassembled WGS sequence"/>
</dbReference>
<sequence>MPQTLNISLEKILNAAKCAKEKMVDFVPFYDYNRTQSNMASLQGSSIQGATITLGISLKINLSQTFSLSQTTMENAIVTLQHIIGFTDMQNPVDFFPANLKNIKPRRCMGSTLGSGAARSSRAARQLVWLQHSGAAA</sequence>
<name>M7C5E9_CHEMY</name>
<evidence type="ECO:0000313" key="1">
    <source>
        <dbReference type="EMBL" id="EMP39703.1"/>
    </source>
</evidence>
<proteinExistence type="predicted"/>
<reference evidence="2" key="1">
    <citation type="journal article" date="2013" name="Nat. Genet.">
        <title>The draft genomes of soft-shell turtle and green sea turtle yield insights into the development and evolution of the turtle-specific body plan.</title>
        <authorList>
            <person name="Wang Z."/>
            <person name="Pascual-Anaya J."/>
            <person name="Zadissa A."/>
            <person name="Li W."/>
            <person name="Niimura Y."/>
            <person name="Huang Z."/>
            <person name="Li C."/>
            <person name="White S."/>
            <person name="Xiong Z."/>
            <person name="Fang D."/>
            <person name="Wang B."/>
            <person name="Ming Y."/>
            <person name="Chen Y."/>
            <person name="Zheng Y."/>
            <person name="Kuraku S."/>
            <person name="Pignatelli M."/>
            <person name="Herrero J."/>
            <person name="Beal K."/>
            <person name="Nozawa M."/>
            <person name="Li Q."/>
            <person name="Wang J."/>
            <person name="Zhang H."/>
            <person name="Yu L."/>
            <person name="Shigenobu S."/>
            <person name="Wang J."/>
            <person name="Liu J."/>
            <person name="Flicek P."/>
            <person name="Searle S."/>
            <person name="Wang J."/>
            <person name="Kuratani S."/>
            <person name="Yin Y."/>
            <person name="Aken B."/>
            <person name="Zhang G."/>
            <person name="Irie N."/>
        </authorList>
    </citation>
    <scope>NUCLEOTIDE SEQUENCE [LARGE SCALE GENOMIC DNA]</scope>
</reference>
<protein>
    <submittedName>
        <fullName evidence="1">Uncharacterized protein</fullName>
    </submittedName>
</protein>
<dbReference type="EMBL" id="KB515918">
    <property type="protein sequence ID" value="EMP39703.1"/>
    <property type="molecule type" value="Genomic_DNA"/>
</dbReference>
<organism evidence="1 2">
    <name type="scientific">Chelonia mydas</name>
    <name type="common">Green sea-turtle</name>
    <name type="synonym">Chelonia agassizi</name>
    <dbReference type="NCBI Taxonomy" id="8469"/>
    <lineage>
        <taxon>Eukaryota</taxon>
        <taxon>Metazoa</taxon>
        <taxon>Chordata</taxon>
        <taxon>Craniata</taxon>
        <taxon>Vertebrata</taxon>
        <taxon>Euteleostomi</taxon>
        <taxon>Archelosauria</taxon>
        <taxon>Testudinata</taxon>
        <taxon>Testudines</taxon>
        <taxon>Cryptodira</taxon>
        <taxon>Durocryptodira</taxon>
        <taxon>Americhelydia</taxon>
        <taxon>Chelonioidea</taxon>
        <taxon>Cheloniidae</taxon>
        <taxon>Chelonia</taxon>
    </lineage>
</organism>
<dbReference type="AlphaFoldDB" id="M7C5E9"/>
<keyword evidence="2" id="KW-1185">Reference proteome</keyword>
<gene>
    <name evidence="1" type="ORF">UY3_03087</name>
</gene>
<evidence type="ECO:0000313" key="2">
    <source>
        <dbReference type="Proteomes" id="UP000031443"/>
    </source>
</evidence>